<dbReference type="InterPro" id="IPR054505">
    <property type="entry name" value="Myb_DNA-bind_8"/>
</dbReference>
<feature type="compositionally biased region" description="Basic and acidic residues" evidence="1">
    <location>
        <begin position="1"/>
        <end position="10"/>
    </location>
</feature>
<dbReference type="Proteomes" id="UP000070168">
    <property type="component" value="Unassembled WGS sequence"/>
</dbReference>
<feature type="compositionally biased region" description="Polar residues" evidence="1">
    <location>
        <begin position="14"/>
        <end position="25"/>
    </location>
</feature>
<dbReference type="EMBL" id="LHQR01000014">
    <property type="protein sequence ID" value="KXG53707.1"/>
    <property type="molecule type" value="Genomic_DNA"/>
</dbReference>
<evidence type="ECO:0000259" key="2">
    <source>
        <dbReference type="Pfam" id="PF22980"/>
    </source>
</evidence>
<dbReference type="AlphaFoldDB" id="A0A135LXK5"/>
<comment type="caution">
    <text evidence="3">The sequence shown here is derived from an EMBL/GenBank/DDBJ whole genome shotgun (WGS) entry which is preliminary data.</text>
</comment>
<name>A0A135LXK5_PENPA</name>
<dbReference type="RefSeq" id="XP_040652242.1">
    <property type="nucleotide sequence ID" value="XM_040788470.1"/>
</dbReference>
<dbReference type="GeneID" id="63703770"/>
<sequence>MSPTKKDKARVTAGSPSKVQKTSTPRGDRKRFTANEVFLYQVIKTSKTKIDYDALSKVLGKTKGAASQQMGRFTKGMEEFLKKQDMIEKNDDTYQDEVDGNEADN</sequence>
<evidence type="ECO:0000256" key="1">
    <source>
        <dbReference type="SAM" id="MobiDB-lite"/>
    </source>
</evidence>
<protein>
    <recommendedName>
        <fullName evidence="2">Myb-like DNA-binding domain-containing protein</fullName>
    </recommendedName>
</protein>
<dbReference type="Pfam" id="PF22980">
    <property type="entry name" value="Myb_DNA-bind_8"/>
    <property type="match status" value="1"/>
</dbReference>
<reference evidence="3 4" key="1">
    <citation type="journal article" date="2016" name="BMC Genomics">
        <title>Genome sequencing and secondary metabolism of the postharvest pathogen Penicillium griseofulvum.</title>
        <authorList>
            <person name="Banani H."/>
            <person name="Marcet-Houben M."/>
            <person name="Ballester A.R."/>
            <person name="Abbruscato P."/>
            <person name="Gonzalez-Candelas L."/>
            <person name="Gabaldon T."/>
            <person name="Spadaro D."/>
        </authorList>
    </citation>
    <scope>NUCLEOTIDE SEQUENCE [LARGE SCALE GENOMIC DNA]</scope>
    <source>
        <strain evidence="3 4">PG3</strain>
    </source>
</reference>
<dbReference type="OrthoDB" id="4360830at2759"/>
<dbReference type="OMA" id="HEDLAQM"/>
<evidence type="ECO:0000313" key="3">
    <source>
        <dbReference type="EMBL" id="KXG53707.1"/>
    </source>
</evidence>
<organism evidence="3 4">
    <name type="scientific">Penicillium patulum</name>
    <name type="common">Penicillium griseofulvum</name>
    <dbReference type="NCBI Taxonomy" id="5078"/>
    <lineage>
        <taxon>Eukaryota</taxon>
        <taxon>Fungi</taxon>
        <taxon>Dikarya</taxon>
        <taxon>Ascomycota</taxon>
        <taxon>Pezizomycotina</taxon>
        <taxon>Eurotiomycetes</taxon>
        <taxon>Eurotiomycetidae</taxon>
        <taxon>Eurotiales</taxon>
        <taxon>Aspergillaceae</taxon>
        <taxon>Penicillium</taxon>
    </lineage>
</organism>
<accession>A0A135LXK5</accession>
<feature type="domain" description="Myb-like DNA-binding" evidence="2">
    <location>
        <begin position="35"/>
        <end position="78"/>
    </location>
</feature>
<evidence type="ECO:0000313" key="4">
    <source>
        <dbReference type="Proteomes" id="UP000070168"/>
    </source>
</evidence>
<proteinExistence type="predicted"/>
<feature type="region of interest" description="Disordered" evidence="1">
    <location>
        <begin position="1"/>
        <end position="28"/>
    </location>
</feature>
<gene>
    <name evidence="3" type="ORF">PGRI_007570</name>
</gene>
<keyword evidence="4" id="KW-1185">Reference proteome</keyword>